<gene>
    <name evidence="8" type="ORF">QWY31_11695</name>
</gene>
<dbReference type="SMART" id="SM00421">
    <property type="entry name" value="HTH_LUXR"/>
    <property type="match status" value="1"/>
</dbReference>
<accession>A0ABT8F6T7</accession>
<dbReference type="CDD" id="cd06170">
    <property type="entry name" value="LuxR_C_like"/>
    <property type="match status" value="1"/>
</dbReference>
<protein>
    <submittedName>
        <fullName evidence="8">Response regulator transcription factor</fullName>
    </submittedName>
</protein>
<comment type="caution">
    <text evidence="8">The sequence shown here is derived from an EMBL/GenBank/DDBJ whole genome shotgun (WGS) entry which is preliminary data.</text>
</comment>
<dbReference type="InterPro" id="IPR058245">
    <property type="entry name" value="NreC/VraR/RcsB-like_REC"/>
</dbReference>
<evidence type="ECO:0000256" key="1">
    <source>
        <dbReference type="ARBA" id="ARBA00022553"/>
    </source>
</evidence>
<dbReference type="InterPro" id="IPR011006">
    <property type="entry name" value="CheY-like_superfamily"/>
</dbReference>
<evidence type="ECO:0000313" key="8">
    <source>
        <dbReference type="EMBL" id="MDN4166170.1"/>
    </source>
</evidence>
<dbReference type="PRINTS" id="PR00038">
    <property type="entry name" value="HTHLUXR"/>
</dbReference>
<keyword evidence="4" id="KW-0804">Transcription</keyword>
<evidence type="ECO:0000256" key="4">
    <source>
        <dbReference type="ARBA" id="ARBA00023163"/>
    </source>
</evidence>
<dbReference type="SMART" id="SM00448">
    <property type="entry name" value="REC"/>
    <property type="match status" value="1"/>
</dbReference>
<evidence type="ECO:0000259" key="7">
    <source>
        <dbReference type="PROSITE" id="PS50110"/>
    </source>
</evidence>
<keyword evidence="1 5" id="KW-0597">Phosphoprotein</keyword>
<dbReference type="PROSITE" id="PS50110">
    <property type="entry name" value="RESPONSE_REGULATORY"/>
    <property type="match status" value="1"/>
</dbReference>
<dbReference type="Pfam" id="PF00072">
    <property type="entry name" value="Response_reg"/>
    <property type="match status" value="1"/>
</dbReference>
<feature type="domain" description="HTH luxR-type" evidence="6">
    <location>
        <begin position="146"/>
        <end position="211"/>
    </location>
</feature>
<organism evidence="8 9">
    <name type="scientific">Shiella aurantiaca</name>
    <dbReference type="NCBI Taxonomy" id="3058365"/>
    <lineage>
        <taxon>Bacteria</taxon>
        <taxon>Pseudomonadati</taxon>
        <taxon>Bacteroidota</taxon>
        <taxon>Cytophagia</taxon>
        <taxon>Cytophagales</taxon>
        <taxon>Shiellaceae</taxon>
        <taxon>Shiella</taxon>
    </lineage>
</organism>
<keyword evidence="2" id="KW-0805">Transcription regulation</keyword>
<dbReference type="EMBL" id="JAUHJS010000005">
    <property type="protein sequence ID" value="MDN4166170.1"/>
    <property type="molecule type" value="Genomic_DNA"/>
</dbReference>
<dbReference type="InterPro" id="IPR000792">
    <property type="entry name" value="Tscrpt_reg_LuxR_C"/>
</dbReference>
<evidence type="ECO:0000256" key="3">
    <source>
        <dbReference type="ARBA" id="ARBA00023125"/>
    </source>
</evidence>
<dbReference type="PROSITE" id="PS50043">
    <property type="entry name" value="HTH_LUXR_2"/>
    <property type="match status" value="1"/>
</dbReference>
<dbReference type="PANTHER" id="PTHR43214:SF41">
    <property type="entry name" value="NITRATE_NITRITE RESPONSE REGULATOR PROTEIN NARP"/>
    <property type="match status" value="1"/>
</dbReference>
<evidence type="ECO:0000313" key="9">
    <source>
        <dbReference type="Proteomes" id="UP001168552"/>
    </source>
</evidence>
<dbReference type="InterPro" id="IPR039420">
    <property type="entry name" value="WalR-like"/>
</dbReference>
<keyword evidence="3" id="KW-0238">DNA-binding</keyword>
<dbReference type="Gene3D" id="3.40.50.2300">
    <property type="match status" value="1"/>
</dbReference>
<feature type="domain" description="Response regulatory" evidence="7">
    <location>
        <begin position="2"/>
        <end position="118"/>
    </location>
</feature>
<keyword evidence="9" id="KW-1185">Reference proteome</keyword>
<dbReference type="CDD" id="cd17535">
    <property type="entry name" value="REC_NarL-like"/>
    <property type="match status" value="1"/>
</dbReference>
<evidence type="ECO:0000256" key="2">
    <source>
        <dbReference type="ARBA" id="ARBA00023015"/>
    </source>
</evidence>
<evidence type="ECO:0000256" key="5">
    <source>
        <dbReference type="PROSITE-ProRule" id="PRU00169"/>
    </source>
</evidence>
<dbReference type="PROSITE" id="PS00622">
    <property type="entry name" value="HTH_LUXR_1"/>
    <property type="match status" value="1"/>
</dbReference>
<dbReference type="InterPro" id="IPR016032">
    <property type="entry name" value="Sig_transdc_resp-reg_C-effctor"/>
</dbReference>
<proteinExistence type="predicted"/>
<dbReference type="PANTHER" id="PTHR43214">
    <property type="entry name" value="TWO-COMPONENT RESPONSE REGULATOR"/>
    <property type="match status" value="1"/>
</dbReference>
<dbReference type="Pfam" id="PF00196">
    <property type="entry name" value="GerE"/>
    <property type="match status" value="1"/>
</dbReference>
<feature type="modified residue" description="4-aspartylphosphate" evidence="5">
    <location>
        <position position="53"/>
    </location>
</feature>
<dbReference type="InterPro" id="IPR001789">
    <property type="entry name" value="Sig_transdc_resp-reg_receiver"/>
</dbReference>
<dbReference type="SUPFAM" id="SSF46894">
    <property type="entry name" value="C-terminal effector domain of the bipartite response regulators"/>
    <property type="match status" value="1"/>
</dbReference>
<dbReference type="SUPFAM" id="SSF52172">
    <property type="entry name" value="CheY-like"/>
    <property type="match status" value="1"/>
</dbReference>
<name>A0ABT8F6T7_9BACT</name>
<sequence length="214" mass="24194">MRIVLADDHEIIRDGLKALILKHPGYEIVGEANNGQEALEQVKALQPDIVIMDISMPVMNGMEAARQLHSDFPEVKTIILSMHREASYITQCMDYHVMGYVLKDEAGKEIIHALQAVQQGRKFYSDLTTKVIFEKFAEERTQAPAAAAPSITLTQREMEIMKHIAEGKTNHQIADTLFISFRTVETHRANLMKKLNAKNSIELINQARKEGIIK</sequence>
<reference evidence="8" key="1">
    <citation type="submission" date="2023-06" db="EMBL/GenBank/DDBJ databases">
        <title>Cytophagales bacterium Strain LB-30, isolated from soil.</title>
        <authorList>
            <person name="Liu B."/>
        </authorList>
    </citation>
    <scope>NUCLEOTIDE SEQUENCE</scope>
    <source>
        <strain evidence="8">LB-30</strain>
    </source>
</reference>
<evidence type="ECO:0000259" key="6">
    <source>
        <dbReference type="PROSITE" id="PS50043"/>
    </source>
</evidence>
<dbReference type="Proteomes" id="UP001168552">
    <property type="component" value="Unassembled WGS sequence"/>
</dbReference>